<keyword evidence="1" id="KW-0808">Transferase</keyword>
<comment type="caution">
    <text evidence="1">The sequence shown here is derived from an EMBL/GenBank/DDBJ whole genome shotgun (WGS) entry which is preliminary data.</text>
</comment>
<accession>A0A699LBQ1</accession>
<proteinExistence type="predicted"/>
<sequence length="205" mass="23833">MLSAKNVKGKYKDELEALEAIIDKGDGNVEVVNKRMEVVNTLQKIDKICSSEMAQKAKVKWSIEGNENTSFFHGMLNKKQSFPNIQGIMVDGIWIESPNRVKGEFFHHFSSIFDKLDARREHIDMRYPKTHTCDQHVELESDVSNEEIKRAVWDCRIDKSPGPDGFTFGFYRRFWNLIENDVYDAVKYFFTYGVSLKVVIRLLLL</sequence>
<gene>
    <name evidence="1" type="ORF">Tci_704122</name>
</gene>
<dbReference type="EMBL" id="BKCJ010601500">
    <property type="protein sequence ID" value="GFB32151.1"/>
    <property type="molecule type" value="Genomic_DNA"/>
</dbReference>
<protein>
    <submittedName>
        <fullName evidence="1">RNA-directed DNA polymerase, eukaryota</fullName>
    </submittedName>
</protein>
<dbReference type="AlphaFoldDB" id="A0A699LBQ1"/>
<reference evidence="1" key="1">
    <citation type="journal article" date="2019" name="Sci. Rep.">
        <title>Draft genome of Tanacetum cinerariifolium, the natural source of mosquito coil.</title>
        <authorList>
            <person name="Yamashiro T."/>
            <person name="Shiraishi A."/>
            <person name="Satake H."/>
            <person name="Nakayama K."/>
        </authorList>
    </citation>
    <scope>NUCLEOTIDE SEQUENCE</scope>
</reference>
<name>A0A699LBQ1_TANCI</name>
<dbReference type="GO" id="GO:0003964">
    <property type="term" value="F:RNA-directed DNA polymerase activity"/>
    <property type="evidence" value="ECO:0007669"/>
    <property type="project" value="UniProtKB-KW"/>
</dbReference>
<evidence type="ECO:0000313" key="1">
    <source>
        <dbReference type="EMBL" id="GFB32151.1"/>
    </source>
</evidence>
<keyword evidence="1" id="KW-0695">RNA-directed DNA polymerase</keyword>
<organism evidence="1">
    <name type="scientific">Tanacetum cinerariifolium</name>
    <name type="common">Dalmatian daisy</name>
    <name type="synonym">Chrysanthemum cinerariifolium</name>
    <dbReference type="NCBI Taxonomy" id="118510"/>
    <lineage>
        <taxon>Eukaryota</taxon>
        <taxon>Viridiplantae</taxon>
        <taxon>Streptophyta</taxon>
        <taxon>Embryophyta</taxon>
        <taxon>Tracheophyta</taxon>
        <taxon>Spermatophyta</taxon>
        <taxon>Magnoliopsida</taxon>
        <taxon>eudicotyledons</taxon>
        <taxon>Gunneridae</taxon>
        <taxon>Pentapetalae</taxon>
        <taxon>asterids</taxon>
        <taxon>campanulids</taxon>
        <taxon>Asterales</taxon>
        <taxon>Asteraceae</taxon>
        <taxon>Asteroideae</taxon>
        <taxon>Anthemideae</taxon>
        <taxon>Anthemidinae</taxon>
        <taxon>Tanacetum</taxon>
    </lineage>
</organism>
<keyword evidence="1" id="KW-0548">Nucleotidyltransferase</keyword>